<comment type="caution">
    <text evidence="1">The sequence shown here is derived from an EMBL/GenBank/DDBJ whole genome shotgun (WGS) entry which is preliminary data.</text>
</comment>
<accession>A0A7X5HVN1</accession>
<dbReference type="InterPro" id="IPR047111">
    <property type="entry name" value="YbaP-like"/>
</dbReference>
<dbReference type="InterPro" id="IPR002816">
    <property type="entry name" value="TraB/PrgY/GumN_fam"/>
</dbReference>
<sequence>MSKWKTAAVLGVLLGLVLLLNLAGRWGNSQSRRYNEGEQEKNDRHMVFIVTGNGVRSHVAGVAHAASPDQYPLRGDLLAAFDESAVLVTERDLRQPVPQPVQSESFERHVSPETVERVRGLARVYGLEYGRLRGWDAMAVAGAFRYTVLEREGYSMEYGLDTYFTHRAAAGGKPIQEAEGLALSKEISNRINRECGEEALALIPEDPEKVLEEFRTMESLLREGNAEKAGRIVEAEASKGTRLAEIYWLERNRNMTERIEGYLEQGKSCFIVIGAGHVLGKGGILDLLEKKGWKVEQMEGAEEFFRDEAKVQAGSMRRRNQGIEYVDRERYHLFRKKG</sequence>
<protein>
    <submittedName>
        <fullName evidence="1">TraB/GumN family protein</fullName>
    </submittedName>
</protein>
<dbReference type="Proteomes" id="UP000461585">
    <property type="component" value="Unassembled WGS sequence"/>
</dbReference>
<dbReference type="AlphaFoldDB" id="A0A7X5HVN1"/>
<dbReference type="CDD" id="cd14789">
    <property type="entry name" value="Tiki"/>
    <property type="match status" value="1"/>
</dbReference>
<proteinExistence type="predicted"/>
<keyword evidence="2" id="KW-1185">Reference proteome</keyword>
<evidence type="ECO:0000313" key="2">
    <source>
        <dbReference type="Proteomes" id="UP000461585"/>
    </source>
</evidence>
<name>A0A7X5HVN1_9FIRM</name>
<gene>
    <name evidence="1" type="ORF">GXN74_06950</name>
</gene>
<evidence type="ECO:0000313" key="1">
    <source>
        <dbReference type="EMBL" id="NDL67479.1"/>
    </source>
</evidence>
<organism evidence="1 2">
    <name type="scientific">Anaerotalea alkaliphila</name>
    <dbReference type="NCBI Taxonomy" id="2662126"/>
    <lineage>
        <taxon>Bacteria</taxon>
        <taxon>Bacillati</taxon>
        <taxon>Bacillota</taxon>
        <taxon>Clostridia</taxon>
        <taxon>Eubacteriales</taxon>
        <taxon>Anaerotalea</taxon>
    </lineage>
</organism>
<reference evidence="1 2" key="1">
    <citation type="submission" date="2020-01" db="EMBL/GenBank/DDBJ databases">
        <title>Anaeroalcalibacter tamaniensis gen. nov., sp. nov., moderately halophilic strictly anaerobic fermenter bacterium from mud volcano of Taman peninsula.</title>
        <authorList>
            <person name="Frolova A."/>
            <person name="Merkel A.Y."/>
            <person name="Slobodkin A.I."/>
        </authorList>
    </citation>
    <scope>NUCLEOTIDE SEQUENCE [LARGE SCALE GENOMIC DNA]</scope>
    <source>
        <strain evidence="1 2">F-3ap</strain>
    </source>
</reference>
<dbReference type="PANTHER" id="PTHR40590">
    <property type="entry name" value="CYTOPLASMIC PROTEIN-RELATED"/>
    <property type="match status" value="1"/>
</dbReference>
<dbReference type="RefSeq" id="WP_162370207.1">
    <property type="nucleotide sequence ID" value="NZ_JAAEEH010000015.1"/>
</dbReference>
<dbReference type="PANTHER" id="PTHR40590:SF1">
    <property type="entry name" value="CYTOPLASMIC PROTEIN"/>
    <property type="match status" value="1"/>
</dbReference>
<dbReference type="EMBL" id="JAAEEH010000015">
    <property type="protein sequence ID" value="NDL67479.1"/>
    <property type="molecule type" value="Genomic_DNA"/>
</dbReference>
<dbReference type="Pfam" id="PF01963">
    <property type="entry name" value="TraB_PrgY_gumN"/>
    <property type="match status" value="1"/>
</dbReference>